<evidence type="ECO:0000256" key="2">
    <source>
        <dbReference type="SAM" id="MobiDB-lite"/>
    </source>
</evidence>
<comment type="caution">
    <text evidence="4">The sequence shown here is derived from an EMBL/GenBank/DDBJ whole genome shotgun (WGS) entry which is preliminary data.</text>
</comment>
<evidence type="ECO:0000256" key="3">
    <source>
        <dbReference type="SAM" id="Phobius"/>
    </source>
</evidence>
<feature type="region of interest" description="Disordered" evidence="2">
    <location>
        <begin position="33"/>
        <end position="68"/>
    </location>
</feature>
<evidence type="ECO:0000313" key="4">
    <source>
        <dbReference type="EMBL" id="PJZ47623.1"/>
    </source>
</evidence>
<sequence length="195" mass="22949">MRSLSKFRIPIFLSLFIVIILCLYFIFSGSDPKNTSSSKTPESSEEQFSFTETTTNDPNFTEEAPESDLDKNFTDSFVLIELVGFPFLSKTREIFENLGENIFSPDLNQTEKTKSFHEKLEYLENKKSFTGLNNFEEEEYLILQLRKKKDLREILYKTFEKLKEELSETRRKEFRMELESLDRSISELSQKSGNH</sequence>
<name>A0A2M9Y854_9LEPT</name>
<accession>A0A2M9Y854</accession>
<keyword evidence="3" id="KW-0472">Membrane</keyword>
<proteinExistence type="predicted"/>
<dbReference type="OrthoDB" id="331930at2"/>
<dbReference type="AlphaFoldDB" id="A0A2M9Y854"/>
<evidence type="ECO:0000256" key="1">
    <source>
        <dbReference type="SAM" id="Coils"/>
    </source>
</evidence>
<evidence type="ECO:0000313" key="5">
    <source>
        <dbReference type="Proteomes" id="UP000231926"/>
    </source>
</evidence>
<keyword evidence="3" id="KW-1133">Transmembrane helix</keyword>
<dbReference type="RefSeq" id="WP_100711733.1">
    <property type="nucleotide sequence ID" value="NZ_NPDR01000013.1"/>
</dbReference>
<reference evidence="4 5" key="1">
    <citation type="submission" date="2017-07" db="EMBL/GenBank/DDBJ databases">
        <title>Leptospira spp. isolated from tropical soils.</title>
        <authorList>
            <person name="Thibeaux R."/>
            <person name="Iraola G."/>
            <person name="Ferres I."/>
            <person name="Bierque E."/>
            <person name="Girault D."/>
            <person name="Soupe-Gilbert M.-E."/>
            <person name="Picardeau M."/>
            <person name="Goarant C."/>
        </authorList>
    </citation>
    <scope>NUCLEOTIDE SEQUENCE [LARGE SCALE GENOMIC DNA]</scope>
    <source>
        <strain evidence="4 5">FH4-C-A2</strain>
    </source>
</reference>
<organism evidence="4 5">
    <name type="scientific">Leptospira saintgironsiae</name>
    <dbReference type="NCBI Taxonomy" id="2023183"/>
    <lineage>
        <taxon>Bacteria</taxon>
        <taxon>Pseudomonadati</taxon>
        <taxon>Spirochaetota</taxon>
        <taxon>Spirochaetia</taxon>
        <taxon>Leptospirales</taxon>
        <taxon>Leptospiraceae</taxon>
        <taxon>Leptospira</taxon>
    </lineage>
</organism>
<gene>
    <name evidence="4" type="ORF">CH362_18150</name>
</gene>
<feature type="transmembrane region" description="Helical" evidence="3">
    <location>
        <begin position="7"/>
        <end position="27"/>
    </location>
</feature>
<protein>
    <submittedName>
        <fullName evidence="4">Uncharacterized protein</fullName>
    </submittedName>
</protein>
<feature type="compositionally biased region" description="Low complexity" evidence="2">
    <location>
        <begin position="33"/>
        <end position="55"/>
    </location>
</feature>
<keyword evidence="3" id="KW-0812">Transmembrane</keyword>
<keyword evidence="5" id="KW-1185">Reference proteome</keyword>
<dbReference type="Proteomes" id="UP000231926">
    <property type="component" value="Unassembled WGS sequence"/>
</dbReference>
<feature type="coiled-coil region" evidence="1">
    <location>
        <begin position="145"/>
        <end position="191"/>
    </location>
</feature>
<keyword evidence="1" id="KW-0175">Coiled coil</keyword>
<dbReference type="EMBL" id="NPDR01000013">
    <property type="protein sequence ID" value="PJZ47623.1"/>
    <property type="molecule type" value="Genomic_DNA"/>
</dbReference>